<keyword evidence="4" id="KW-1185">Reference proteome</keyword>
<evidence type="ECO:0000313" key="3">
    <source>
        <dbReference type="Proteomes" id="UP000755667"/>
    </source>
</evidence>
<proteinExistence type="predicted"/>
<protein>
    <submittedName>
        <fullName evidence="1">Uncharacterized protein</fullName>
    </submittedName>
</protein>
<dbReference type="EMBL" id="JAFBXE010000004">
    <property type="protein sequence ID" value="MBM2412276.1"/>
    <property type="molecule type" value="Genomic_DNA"/>
</dbReference>
<evidence type="ECO:0000313" key="4">
    <source>
        <dbReference type="Proteomes" id="UP000809440"/>
    </source>
</evidence>
<organism evidence="1 3">
    <name type="scientific">Marivita cryptomonadis</name>
    <dbReference type="NCBI Taxonomy" id="505252"/>
    <lineage>
        <taxon>Bacteria</taxon>
        <taxon>Pseudomonadati</taxon>
        <taxon>Pseudomonadota</taxon>
        <taxon>Alphaproteobacteria</taxon>
        <taxon>Rhodobacterales</taxon>
        <taxon>Roseobacteraceae</taxon>
        <taxon>Marivita</taxon>
    </lineage>
</organism>
<dbReference type="OrthoDB" id="1495959at2"/>
<name>A0A9Q2NYX7_9RHOB</name>
<dbReference type="Proteomes" id="UP000755667">
    <property type="component" value="Unassembled WGS sequence"/>
</dbReference>
<evidence type="ECO:0000313" key="1">
    <source>
        <dbReference type="EMBL" id="MBM2412276.1"/>
    </source>
</evidence>
<dbReference type="EMBL" id="JAFBXF010000004">
    <property type="protein sequence ID" value="MBM2416944.1"/>
    <property type="molecule type" value="Genomic_DNA"/>
</dbReference>
<gene>
    <name evidence="1" type="ORF">JQX41_08195</name>
    <name evidence="2" type="ORF">JQX48_08200</name>
</gene>
<accession>A0A9Q2NYX7</accession>
<dbReference type="GeneID" id="62640830"/>
<reference evidence="1 4" key="1">
    <citation type="submission" date="2021-01" db="EMBL/GenBank/DDBJ databases">
        <title>Diatom-associated Roseobacters Show Island Model of Population Structure.</title>
        <authorList>
            <person name="Qu L."/>
            <person name="Feng X."/>
            <person name="Chen Y."/>
            <person name="Li L."/>
            <person name="Wang X."/>
            <person name="Hu Z."/>
            <person name="Wang H."/>
            <person name="Luo H."/>
        </authorList>
    </citation>
    <scope>NUCLEOTIDE SEQUENCE</scope>
    <source>
        <strain evidence="2 4">CC28-63</strain>
        <strain evidence="1">CC28-69</strain>
    </source>
</reference>
<comment type="caution">
    <text evidence="1">The sequence shown here is derived from an EMBL/GenBank/DDBJ whole genome shotgun (WGS) entry which is preliminary data.</text>
</comment>
<evidence type="ECO:0000313" key="2">
    <source>
        <dbReference type="EMBL" id="MBM2416944.1"/>
    </source>
</evidence>
<sequence>MKDVKRAISAGVPGKVVRDVVNRWRFGPDAPQSDELIWIRPQQVTDFYRADPGNGAPRFRRRHSGMVAGGNWDMSRKPFGSQIKLDSIRDHFERGVPWQQTDIFSWMLKRLDKEGVVDGFSSREELIARYEGLDRIYDEAKRTGRLRPHGSVNQTRGEQGGILVHIARDGTPLRDGGGMHRFAIAYILGLEKIPAQLGVIHADAVHAGLMQDLRTPPGETATTA</sequence>
<dbReference type="RefSeq" id="WP_085629091.1">
    <property type="nucleotide sequence ID" value="NZ_JAFBWU010000004.1"/>
</dbReference>
<dbReference type="AlphaFoldDB" id="A0A9Q2NYX7"/>
<dbReference type="Proteomes" id="UP000809440">
    <property type="component" value="Unassembled WGS sequence"/>
</dbReference>